<accession>A0A8R1U6R9</accession>
<evidence type="ECO:0000313" key="4">
    <source>
        <dbReference type="Proteomes" id="UP000005239"/>
    </source>
</evidence>
<feature type="region of interest" description="Disordered" evidence="1">
    <location>
        <begin position="77"/>
        <end position="124"/>
    </location>
</feature>
<sequence>MVVGDKGCAVVDAPSGGRVVAHNKGALCSAPYAKYFKGAIAVAVVAALACGIYAYVLSSGCPAGSCGAKPTVSVRASAKQISNGGKTTRNKRRSASSARQGRNSSSPSSTPGGNPNEIPTSDSPTINKAEFNLLGFPNEIIDRFFSFLGVKDRMRARLNKRLANVEADSKYYLKEATLLQMPTDNSVCFSINNHEYPFDLLSRIAHNTSIGKLKIFINESRGFHHIFFKKIREMNNIRFLDMTILDLENARGKAVDAFFLDVMTRCKILQFDFFMNISAEALYQAFQIMINGGRLRFMYIKEFTMETIKAFFRLTGIYYDNGRFVSKGKIEVYKEVLEVSEEEGTILWNIYDDFFEICFEEDPNGEEFNYQLLIRMFKNDEALTKAKTTPRDGMIRTKIDVYSE</sequence>
<evidence type="ECO:0000256" key="1">
    <source>
        <dbReference type="SAM" id="MobiDB-lite"/>
    </source>
</evidence>
<keyword evidence="4" id="KW-1185">Reference proteome</keyword>
<accession>A0A2A6C5D9</accession>
<protein>
    <submittedName>
        <fullName evidence="3">Uncharacterized protein</fullName>
    </submittedName>
</protein>
<proteinExistence type="predicted"/>
<feature type="transmembrane region" description="Helical" evidence="2">
    <location>
        <begin position="35"/>
        <end position="56"/>
    </location>
</feature>
<dbReference type="AlphaFoldDB" id="A0A2A6C5D9"/>
<reference evidence="3" key="2">
    <citation type="submission" date="2022-06" db="UniProtKB">
        <authorList>
            <consortium name="EnsemblMetazoa"/>
        </authorList>
    </citation>
    <scope>IDENTIFICATION</scope>
    <source>
        <strain evidence="3">PS312</strain>
    </source>
</reference>
<dbReference type="OrthoDB" id="594804at2759"/>
<evidence type="ECO:0000313" key="3">
    <source>
        <dbReference type="EnsemblMetazoa" id="PPA05132.1"/>
    </source>
</evidence>
<keyword evidence="2" id="KW-1133">Transmembrane helix</keyword>
<name>A0A2A6C5D9_PRIPA</name>
<dbReference type="EnsemblMetazoa" id="PPA05132.1">
    <property type="protein sequence ID" value="PPA05132.1"/>
    <property type="gene ID" value="WBGene00094686"/>
</dbReference>
<reference evidence="4" key="1">
    <citation type="journal article" date="2008" name="Nat. Genet.">
        <title>The Pristionchus pacificus genome provides a unique perspective on nematode lifestyle and parasitism.</title>
        <authorList>
            <person name="Dieterich C."/>
            <person name="Clifton S.W."/>
            <person name="Schuster L.N."/>
            <person name="Chinwalla A."/>
            <person name="Delehaunty K."/>
            <person name="Dinkelacker I."/>
            <person name="Fulton L."/>
            <person name="Fulton R."/>
            <person name="Godfrey J."/>
            <person name="Minx P."/>
            <person name="Mitreva M."/>
            <person name="Roeseler W."/>
            <person name="Tian H."/>
            <person name="Witte H."/>
            <person name="Yang S.P."/>
            <person name="Wilson R.K."/>
            <person name="Sommer R.J."/>
        </authorList>
    </citation>
    <scope>NUCLEOTIDE SEQUENCE [LARGE SCALE GENOMIC DNA]</scope>
    <source>
        <strain evidence="4">PS312</strain>
    </source>
</reference>
<keyword evidence="2" id="KW-0812">Transmembrane</keyword>
<feature type="compositionally biased region" description="Low complexity" evidence="1">
    <location>
        <begin position="95"/>
        <end position="116"/>
    </location>
</feature>
<gene>
    <name evidence="3" type="primary">WBGene00094686</name>
</gene>
<organism evidence="3 4">
    <name type="scientific">Pristionchus pacificus</name>
    <name type="common">Parasitic nematode worm</name>
    <dbReference type="NCBI Taxonomy" id="54126"/>
    <lineage>
        <taxon>Eukaryota</taxon>
        <taxon>Metazoa</taxon>
        <taxon>Ecdysozoa</taxon>
        <taxon>Nematoda</taxon>
        <taxon>Chromadorea</taxon>
        <taxon>Rhabditida</taxon>
        <taxon>Rhabditina</taxon>
        <taxon>Diplogasteromorpha</taxon>
        <taxon>Diplogasteroidea</taxon>
        <taxon>Neodiplogasteridae</taxon>
        <taxon>Pristionchus</taxon>
    </lineage>
</organism>
<evidence type="ECO:0000256" key="2">
    <source>
        <dbReference type="SAM" id="Phobius"/>
    </source>
</evidence>
<keyword evidence="2" id="KW-0472">Membrane</keyword>
<dbReference type="Proteomes" id="UP000005239">
    <property type="component" value="Unassembled WGS sequence"/>
</dbReference>